<gene>
    <name evidence="8" type="ORF">FDP08_14170</name>
</gene>
<feature type="transmembrane region" description="Helical" evidence="6">
    <location>
        <begin position="188"/>
        <end position="206"/>
    </location>
</feature>
<keyword evidence="9" id="KW-1185">Reference proteome</keyword>
<feature type="domain" description="VTT" evidence="7">
    <location>
        <begin position="63"/>
        <end position="178"/>
    </location>
</feature>
<dbReference type="InterPro" id="IPR032816">
    <property type="entry name" value="VTT_dom"/>
</dbReference>
<dbReference type="EMBL" id="SZYH01000001">
    <property type="protein sequence ID" value="TKV69158.1"/>
    <property type="molecule type" value="Genomic_DNA"/>
</dbReference>
<name>A0A4U6R805_9GAMM</name>
<comment type="subcellular location">
    <subcellularLocation>
        <location evidence="1 6">Cell membrane</location>
        <topology evidence="1 6">Multi-pass membrane protein</topology>
    </subcellularLocation>
</comment>
<sequence>MQNLARGLFFAALALVGYLAFDAGWLNVLTDENRLASYLGSHGAAGIVFITVAGAVFTGLGAPRQVLAFAMGFALGSINGALLSSLATAIGASGCFFAARWLLRDSLSLRFSHQMRRFDDLFREQTLQKIVMVRLLPVGSNLLTNLVAGCSGIRFVPFLIGSTLGYLPQMAIFALAGSGIGNADRYQLLLSIVLFALASLMGASLYRNHRARDLADSVSDHP</sequence>
<protein>
    <recommendedName>
        <fullName evidence="6">TVP38/TMEM64 family membrane protein</fullName>
    </recommendedName>
</protein>
<keyword evidence="4 6" id="KW-1133">Transmembrane helix</keyword>
<evidence type="ECO:0000256" key="4">
    <source>
        <dbReference type="ARBA" id="ARBA00022989"/>
    </source>
</evidence>
<keyword evidence="3 6" id="KW-0812">Transmembrane</keyword>
<evidence type="ECO:0000259" key="7">
    <source>
        <dbReference type="Pfam" id="PF09335"/>
    </source>
</evidence>
<dbReference type="Pfam" id="PF09335">
    <property type="entry name" value="VTT_dom"/>
    <property type="match status" value="1"/>
</dbReference>
<evidence type="ECO:0000256" key="3">
    <source>
        <dbReference type="ARBA" id="ARBA00022692"/>
    </source>
</evidence>
<accession>A0A4U6R805</accession>
<keyword evidence="5 6" id="KW-0472">Membrane</keyword>
<dbReference type="Proteomes" id="UP000308488">
    <property type="component" value="Unassembled WGS sequence"/>
</dbReference>
<proteinExistence type="inferred from homology"/>
<dbReference type="AlphaFoldDB" id="A0A4U6R805"/>
<feature type="transmembrane region" description="Helical" evidence="6">
    <location>
        <begin position="7"/>
        <end position="26"/>
    </location>
</feature>
<evidence type="ECO:0000256" key="2">
    <source>
        <dbReference type="ARBA" id="ARBA00022475"/>
    </source>
</evidence>
<dbReference type="GO" id="GO:0005886">
    <property type="term" value="C:plasma membrane"/>
    <property type="evidence" value="ECO:0007669"/>
    <property type="project" value="UniProtKB-SubCell"/>
</dbReference>
<evidence type="ECO:0000256" key="5">
    <source>
        <dbReference type="ARBA" id="ARBA00023136"/>
    </source>
</evidence>
<evidence type="ECO:0000313" key="8">
    <source>
        <dbReference type="EMBL" id="TKV69158.1"/>
    </source>
</evidence>
<evidence type="ECO:0000313" key="9">
    <source>
        <dbReference type="Proteomes" id="UP000308488"/>
    </source>
</evidence>
<comment type="caution">
    <text evidence="8">The sequence shown here is derived from an EMBL/GenBank/DDBJ whole genome shotgun (WGS) entry which is preliminary data.</text>
</comment>
<evidence type="ECO:0000256" key="6">
    <source>
        <dbReference type="RuleBase" id="RU366058"/>
    </source>
</evidence>
<organism evidence="8 9">
    <name type="scientific">Marinobacter panjinensis</name>
    <dbReference type="NCBI Taxonomy" id="2576384"/>
    <lineage>
        <taxon>Bacteria</taxon>
        <taxon>Pseudomonadati</taxon>
        <taxon>Pseudomonadota</taxon>
        <taxon>Gammaproteobacteria</taxon>
        <taxon>Pseudomonadales</taxon>
        <taxon>Marinobacteraceae</taxon>
        <taxon>Marinobacter</taxon>
    </lineage>
</organism>
<dbReference type="OrthoDB" id="7348996at2"/>
<dbReference type="RefSeq" id="WP_137436773.1">
    <property type="nucleotide sequence ID" value="NZ_SZYH01000001.1"/>
</dbReference>
<reference evidence="8 9" key="1">
    <citation type="submission" date="2019-05" db="EMBL/GenBank/DDBJ databases">
        <title>Marinobacter panjinensis sp. nov., a moderately halophilic bacterium isolated from sea tidal flat environment.</title>
        <authorList>
            <person name="Yang W."/>
            <person name="An M."/>
            <person name="He W."/>
            <person name="Luo X."/>
            <person name="Zhu L."/>
            <person name="Chen G."/>
            <person name="Zhang Y."/>
            <person name="Wang Y."/>
        </authorList>
    </citation>
    <scope>NUCLEOTIDE SEQUENCE [LARGE SCALE GENOMIC DNA]</scope>
    <source>
        <strain evidence="8 9">PJ-16</strain>
    </source>
</reference>
<keyword evidence="2 6" id="KW-1003">Cell membrane</keyword>
<dbReference type="PANTHER" id="PTHR12677:SF59">
    <property type="entry name" value="GOLGI APPARATUS MEMBRANE PROTEIN TVP38-RELATED"/>
    <property type="match status" value="1"/>
</dbReference>
<comment type="similarity">
    <text evidence="6">Belongs to the TVP38/TMEM64 family.</text>
</comment>
<feature type="transmembrane region" description="Helical" evidence="6">
    <location>
        <begin position="130"/>
        <end position="148"/>
    </location>
</feature>
<feature type="transmembrane region" description="Helical" evidence="6">
    <location>
        <begin position="81"/>
        <end position="103"/>
    </location>
</feature>
<dbReference type="InterPro" id="IPR015414">
    <property type="entry name" value="TMEM64"/>
</dbReference>
<evidence type="ECO:0000256" key="1">
    <source>
        <dbReference type="ARBA" id="ARBA00004651"/>
    </source>
</evidence>
<feature type="transmembrane region" description="Helical" evidence="6">
    <location>
        <begin position="155"/>
        <end position="176"/>
    </location>
</feature>
<feature type="transmembrane region" description="Helical" evidence="6">
    <location>
        <begin position="38"/>
        <end position="60"/>
    </location>
</feature>
<dbReference type="PANTHER" id="PTHR12677">
    <property type="entry name" value="GOLGI APPARATUS MEMBRANE PROTEIN TVP38-RELATED"/>
    <property type="match status" value="1"/>
</dbReference>